<dbReference type="EMBL" id="BGZK01000628">
    <property type="protein sequence ID" value="GBP53562.1"/>
    <property type="molecule type" value="Genomic_DNA"/>
</dbReference>
<keyword evidence="2" id="KW-1185">Reference proteome</keyword>
<evidence type="ECO:0000313" key="2">
    <source>
        <dbReference type="Proteomes" id="UP000299102"/>
    </source>
</evidence>
<comment type="caution">
    <text evidence="1">The sequence shown here is derived from an EMBL/GenBank/DDBJ whole genome shotgun (WGS) entry which is preliminary data.</text>
</comment>
<gene>
    <name evidence="1" type="ORF">EVAR_41970_1</name>
</gene>
<proteinExistence type="predicted"/>
<sequence length="105" mass="11298">MGGPSTSQRRGAGGAFGGRAVTCCRLIYNFTALSFVPALKKKQIHIERVAARRAARVFPCRITARESAPSGTPRRAGSATAAPAPFTCVTSTITIAQFFRWKRNI</sequence>
<accession>A0A4C1WSL9</accession>
<dbReference type="AlphaFoldDB" id="A0A4C1WSL9"/>
<protein>
    <submittedName>
        <fullName evidence="1">Uncharacterized protein</fullName>
    </submittedName>
</protein>
<name>A0A4C1WSL9_EUMVA</name>
<reference evidence="1 2" key="1">
    <citation type="journal article" date="2019" name="Commun. Biol.">
        <title>The bagworm genome reveals a unique fibroin gene that provides high tensile strength.</title>
        <authorList>
            <person name="Kono N."/>
            <person name="Nakamura H."/>
            <person name="Ohtoshi R."/>
            <person name="Tomita M."/>
            <person name="Numata K."/>
            <person name="Arakawa K."/>
        </authorList>
    </citation>
    <scope>NUCLEOTIDE SEQUENCE [LARGE SCALE GENOMIC DNA]</scope>
</reference>
<evidence type="ECO:0000313" key="1">
    <source>
        <dbReference type="EMBL" id="GBP53562.1"/>
    </source>
</evidence>
<dbReference type="Proteomes" id="UP000299102">
    <property type="component" value="Unassembled WGS sequence"/>
</dbReference>
<organism evidence="1 2">
    <name type="scientific">Eumeta variegata</name>
    <name type="common">Bagworm moth</name>
    <name type="synonym">Eumeta japonica</name>
    <dbReference type="NCBI Taxonomy" id="151549"/>
    <lineage>
        <taxon>Eukaryota</taxon>
        <taxon>Metazoa</taxon>
        <taxon>Ecdysozoa</taxon>
        <taxon>Arthropoda</taxon>
        <taxon>Hexapoda</taxon>
        <taxon>Insecta</taxon>
        <taxon>Pterygota</taxon>
        <taxon>Neoptera</taxon>
        <taxon>Endopterygota</taxon>
        <taxon>Lepidoptera</taxon>
        <taxon>Glossata</taxon>
        <taxon>Ditrysia</taxon>
        <taxon>Tineoidea</taxon>
        <taxon>Psychidae</taxon>
        <taxon>Oiketicinae</taxon>
        <taxon>Eumeta</taxon>
    </lineage>
</organism>